<evidence type="ECO:0000256" key="2">
    <source>
        <dbReference type="SAM" id="SignalP"/>
    </source>
</evidence>
<dbReference type="Pfam" id="PF10342">
    <property type="entry name" value="Kre9_KNH"/>
    <property type="match status" value="1"/>
</dbReference>
<feature type="chain" id="PRO_5034301508" description="Yeast cell wall synthesis Kre9/Knh1-like N-terminal domain-containing protein" evidence="2">
    <location>
        <begin position="23"/>
        <end position="245"/>
    </location>
</feature>
<evidence type="ECO:0000259" key="3">
    <source>
        <dbReference type="Pfam" id="PF10342"/>
    </source>
</evidence>
<proteinExistence type="predicted"/>
<accession>A0A8H3FF20</accession>
<comment type="caution">
    <text evidence="4">The sequence shown here is derived from an EMBL/GenBank/DDBJ whole genome shotgun (WGS) entry which is preliminary data.</text>
</comment>
<dbReference type="InterPro" id="IPR052982">
    <property type="entry name" value="SRP1/TIP1-like"/>
</dbReference>
<sequence>MYFTTKFCVIAIALVLTPLISAKVSITQIPGPATIGQASTIKWSGGDGSPVTLFLLEGNLPNPKTLGIIASDIKGDSFDWTPGTALAAGDDYLIEIMQGLEDINYSGQFSVQTAAAASATTIYAVAGSSTIAISTVGGNASSTATTSTVSSQAGASGASGTGISMARNTTFVSQSLTATKNVTVGTSTATVMSAGTTTVASSTTAAAGAPGSTSSSAGGGAVARATAQGVFGFGAVAAAAAVYLL</sequence>
<evidence type="ECO:0000313" key="4">
    <source>
        <dbReference type="EMBL" id="CAF9922440.1"/>
    </source>
</evidence>
<feature type="domain" description="Yeast cell wall synthesis Kre9/Knh1-like N-terminal" evidence="3">
    <location>
        <begin position="35"/>
        <end position="111"/>
    </location>
</feature>
<dbReference type="PANTHER" id="PTHR40633:SF1">
    <property type="entry name" value="GPI ANCHORED SERINE-THREONINE RICH PROTEIN (AFU_ORTHOLOGUE AFUA_1G03630)"/>
    <property type="match status" value="1"/>
</dbReference>
<dbReference type="PANTHER" id="PTHR40633">
    <property type="entry name" value="MATRIX PROTEIN, PUTATIVE (AFU_ORTHOLOGUE AFUA_8G05410)-RELATED"/>
    <property type="match status" value="1"/>
</dbReference>
<dbReference type="OrthoDB" id="5589325at2759"/>
<feature type="signal peptide" evidence="2">
    <location>
        <begin position="1"/>
        <end position="22"/>
    </location>
</feature>
<reference evidence="4" key="1">
    <citation type="submission" date="2021-03" db="EMBL/GenBank/DDBJ databases">
        <authorList>
            <person name="Tagirdzhanova G."/>
        </authorList>
    </citation>
    <scope>NUCLEOTIDE SEQUENCE</scope>
</reference>
<evidence type="ECO:0000256" key="1">
    <source>
        <dbReference type="ARBA" id="ARBA00022729"/>
    </source>
</evidence>
<name>A0A8H3FF20_9LECA</name>
<keyword evidence="5" id="KW-1185">Reference proteome</keyword>
<organism evidence="4 5">
    <name type="scientific">Gomphillus americanus</name>
    <dbReference type="NCBI Taxonomy" id="1940652"/>
    <lineage>
        <taxon>Eukaryota</taxon>
        <taxon>Fungi</taxon>
        <taxon>Dikarya</taxon>
        <taxon>Ascomycota</taxon>
        <taxon>Pezizomycotina</taxon>
        <taxon>Lecanoromycetes</taxon>
        <taxon>OSLEUM clade</taxon>
        <taxon>Ostropomycetidae</taxon>
        <taxon>Ostropales</taxon>
        <taxon>Graphidaceae</taxon>
        <taxon>Gomphilloideae</taxon>
        <taxon>Gomphillus</taxon>
    </lineage>
</organism>
<dbReference type="AlphaFoldDB" id="A0A8H3FF20"/>
<dbReference type="EMBL" id="CAJPDQ010000018">
    <property type="protein sequence ID" value="CAF9922440.1"/>
    <property type="molecule type" value="Genomic_DNA"/>
</dbReference>
<gene>
    <name evidence="4" type="ORF">GOMPHAMPRED_002552</name>
</gene>
<evidence type="ECO:0000313" key="5">
    <source>
        <dbReference type="Proteomes" id="UP000664169"/>
    </source>
</evidence>
<dbReference type="InterPro" id="IPR018466">
    <property type="entry name" value="Kre9/Knh1-like_N"/>
</dbReference>
<protein>
    <recommendedName>
        <fullName evidence="3">Yeast cell wall synthesis Kre9/Knh1-like N-terminal domain-containing protein</fullName>
    </recommendedName>
</protein>
<dbReference type="Proteomes" id="UP000664169">
    <property type="component" value="Unassembled WGS sequence"/>
</dbReference>
<keyword evidence="1 2" id="KW-0732">Signal</keyword>